<protein>
    <submittedName>
        <fullName evidence="2">Uncharacterized protein</fullName>
    </submittedName>
</protein>
<keyword evidence="1" id="KW-0812">Transmembrane</keyword>
<dbReference type="Proteomes" id="UP000799776">
    <property type="component" value="Unassembled WGS sequence"/>
</dbReference>
<dbReference type="EMBL" id="ML978747">
    <property type="protein sequence ID" value="KAF2084036.1"/>
    <property type="molecule type" value="Genomic_DNA"/>
</dbReference>
<name>A0A9P4HR16_9PEZI</name>
<keyword evidence="1" id="KW-1133">Transmembrane helix</keyword>
<feature type="transmembrane region" description="Helical" evidence="1">
    <location>
        <begin position="65"/>
        <end position="85"/>
    </location>
</feature>
<keyword evidence="3" id="KW-1185">Reference proteome</keyword>
<dbReference type="AlphaFoldDB" id="A0A9P4HR16"/>
<comment type="caution">
    <text evidence="2">The sequence shown here is derived from an EMBL/GenBank/DDBJ whole genome shotgun (WGS) entry which is preliminary data.</text>
</comment>
<gene>
    <name evidence="2" type="ORF">K490DRAFT_59922</name>
</gene>
<reference evidence="2" key="1">
    <citation type="journal article" date="2020" name="Stud. Mycol.">
        <title>101 Dothideomycetes genomes: a test case for predicting lifestyles and emergence of pathogens.</title>
        <authorList>
            <person name="Haridas S."/>
            <person name="Albert R."/>
            <person name="Binder M."/>
            <person name="Bloem J."/>
            <person name="Labutti K."/>
            <person name="Salamov A."/>
            <person name="Andreopoulos B."/>
            <person name="Baker S."/>
            <person name="Barry K."/>
            <person name="Bills G."/>
            <person name="Bluhm B."/>
            <person name="Cannon C."/>
            <person name="Castanera R."/>
            <person name="Culley D."/>
            <person name="Daum C."/>
            <person name="Ezra D."/>
            <person name="Gonzalez J."/>
            <person name="Henrissat B."/>
            <person name="Kuo A."/>
            <person name="Liang C."/>
            <person name="Lipzen A."/>
            <person name="Lutzoni F."/>
            <person name="Magnuson J."/>
            <person name="Mondo S."/>
            <person name="Nolan M."/>
            <person name="Ohm R."/>
            <person name="Pangilinan J."/>
            <person name="Park H.-J."/>
            <person name="Ramirez L."/>
            <person name="Alfaro M."/>
            <person name="Sun H."/>
            <person name="Tritt A."/>
            <person name="Yoshinaga Y."/>
            <person name="Zwiers L.-H."/>
            <person name="Turgeon B."/>
            <person name="Goodwin S."/>
            <person name="Spatafora J."/>
            <person name="Crous P."/>
            <person name="Grigoriev I."/>
        </authorList>
    </citation>
    <scope>NUCLEOTIDE SEQUENCE</scope>
    <source>
        <strain evidence="2">CBS 121410</strain>
    </source>
</reference>
<evidence type="ECO:0000313" key="3">
    <source>
        <dbReference type="Proteomes" id="UP000799776"/>
    </source>
</evidence>
<organism evidence="2 3">
    <name type="scientific">Saccharata proteae CBS 121410</name>
    <dbReference type="NCBI Taxonomy" id="1314787"/>
    <lineage>
        <taxon>Eukaryota</taxon>
        <taxon>Fungi</taxon>
        <taxon>Dikarya</taxon>
        <taxon>Ascomycota</taxon>
        <taxon>Pezizomycotina</taxon>
        <taxon>Dothideomycetes</taxon>
        <taxon>Dothideomycetes incertae sedis</taxon>
        <taxon>Botryosphaeriales</taxon>
        <taxon>Saccharataceae</taxon>
        <taxon>Saccharata</taxon>
    </lineage>
</organism>
<sequence length="104" mass="11467">MVEYFVVRGNEVWFPVSARGGDQTCDGGKMMAANTASGPEYQHVSAIATMADVELAKGVFGMDPLFTVEGVLVVYLLPRLSIWLIRLRKSYTCAMEDSNKVDED</sequence>
<accession>A0A9P4HR16</accession>
<proteinExistence type="predicted"/>
<evidence type="ECO:0000256" key="1">
    <source>
        <dbReference type="SAM" id="Phobius"/>
    </source>
</evidence>
<keyword evidence="1" id="KW-0472">Membrane</keyword>
<evidence type="ECO:0000313" key="2">
    <source>
        <dbReference type="EMBL" id="KAF2084036.1"/>
    </source>
</evidence>